<feature type="region of interest" description="Disordered" evidence="1">
    <location>
        <begin position="1"/>
        <end position="29"/>
    </location>
</feature>
<organism evidence="2 3">
    <name type="scientific">Sporothrix brasiliensis 5110</name>
    <dbReference type="NCBI Taxonomy" id="1398154"/>
    <lineage>
        <taxon>Eukaryota</taxon>
        <taxon>Fungi</taxon>
        <taxon>Dikarya</taxon>
        <taxon>Ascomycota</taxon>
        <taxon>Pezizomycotina</taxon>
        <taxon>Sordariomycetes</taxon>
        <taxon>Sordariomycetidae</taxon>
        <taxon>Ophiostomatales</taxon>
        <taxon>Ophiostomataceae</taxon>
        <taxon>Sporothrix</taxon>
    </lineage>
</organism>
<evidence type="ECO:0000313" key="3">
    <source>
        <dbReference type="Proteomes" id="UP000031575"/>
    </source>
</evidence>
<dbReference type="VEuPathDB" id="FungiDB:SPBR_01130"/>
<dbReference type="AlphaFoldDB" id="A0A0C2ETW4"/>
<name>A0A0C2ETW4_9PEZI</name>
<feature type="compositionally biased region" description="Basic residues" evidence="1">
    <location>
        <begin position="15"/>
        <end position="24"/>
    </location>
</feature>
<evidence type="ECO:0000256" key="1">
    <source>
        <dbReference type="SAM" id="MobiDB-lite"/>
    </source>
</evidence>
<protein>
    <submittedName>
        <fullName evidence="2">Uncharacterized protein</fullName>
    </submittedName>
</protein>
<dbReference type="EMBL" id="AWTV01000008">
    <property type="protein sequence ID" value="KIH89969.1"/>
    <property type="molecule type" value="Genomic_DNA"/>
</dbReference>
<evidence type="ECO:0000313" key="2">
    <source>
        <dbReference type="EMBL" id="KIH89969.1"/>
    </source>
</evidence>
<accession>A0A0C2ETW4</accession>
<reference evidence="2 3" key="1">
    <citation type="journal article" date="2014" name="BMC Genomics">
        <title>Comparative genomics of the major fungal agents of human and animal Sporotrichosis: Sporothrix schenckii and Sporothrix brasiliensis.</title>
        <authorList>
            <person name="Teixeira M.M."/>
            <person name="de Almeida L.G."/>
            <person name="Kubitschek-Barreira P."/>
            <person name="Alves F.L."/>
            <person name="Kioshima E.S."/>
            <person name="Abadio A.K."/>
            <person name="Fernandes L."/>
            <person name="Derengowski L.S."/>
            <person name="Ferreira K.S."/>
            <person name="Souza R.C."/>
            <person name="Ruiz J.C."/>
            <person name="de Andrade N.C."/>
            <person name="Paes H.C."/>
            <person name="Nicola A.M."/>
            <person name="Albuquerque P."/>
            <person name="Gerber A.L."/>
            <person name="Martins V.P."/>
            <person name="Peconick L.D."/>
            <person name="Neto A.V."/>
            <person name="Chaucanez C.B."/>
            <person name="Silva P.A."/>
            <person name="Cunha O.L."/>
            <person name="de Oliveira F.F."/>
            <person name="dos Santos T.C."/>
            <person name="Barros A.L."/>
            <person name="Soares M.A."/>
            <person name="de Oliveira L.M."/>
            <person name="Marini M.M."/>
            <person name="Villalobos-Duno H."/>
            <person name="Cunha M.M."/>
            <person name="de Hoog S."/>
            <person name="da Silveira J.F."/>
            <person name="Henrissat B."/>
            <person name="Nino-Vega G.A."/>
            <person name="Cisalpino P.S."/>
            <person name="Mora-Montes H.M."/>
            <person name="Almeida S.R."/>
            <person name="Stajich J.E."/>
            <person name="Lopes-Bezerra L.M."/>
            <person name="Vasconcelos A.T."/>
            <person name="Felipe M.S."/>
        </authorList>
    </citation>
    <scope>NUCLEOTIDE SEQUENCE [LARGE SCALE GENOMIC DNA]</scope>
    <source>
        <strain evidence="2 3">5110</strain>
    </source>
</reference>
<gene>
    <name evidence="2" type="ORF">SPBR_01130</name>
</gene>
<dbReference type="GeneID" id="63674369"/>
<dbReference type="HOGENOM" id="CLU_2639704_0_0_1"/>
<comment type="caution">
    <text evidence="2">The sequence shown here is derived from an EMBL/GenBank/DDBJ whole genome shotgun (WGS) entry which is preliminary data.</text>
</comment>
<keyword evidence="3" id="KW-1185">Reference proteome</keyword>
<dbReference type="Proteomes" id="UP000031575">
    <property type="component" value="Unassembled WGS sequence"/>
</dbReference>
<sequence length="77" mass="8480">MARVNHLPSHDHARAHAHAHHHTAASKGQKTKVMSVYLWQCHICGLDGMEAVTQMQCANCVHVRCPDCLVEATPVSD</sequence>
<dbReference type="RefSeq" id="XP_040617979.1">
    <property type="nucleotide sequence ID" value="XM_040759448.1"/>
</dbReference>
<proteinExistence type="predicted"/>